<gene>
    <name evidence="2" type="ORF">SDC9_93452</name>
</gene>
<reference evidence="2" key="1">
    <citation type="submission" date="2019-08" db="EMBL/GenBank/DDBJ databases">
        <authorList>
            <person name="Kucharzyk K."/>
            <person name="Murdoch R.W."/>
            <person name="Higgins S."/>
            <person name="Loffler F."/>
        </authorList>
    </citation>
    <scope>NUCLEOTIDE SEQUENCE</scope>
</reference>
<dbReference type="InterPro" id="IPR000182">
    <property type="entry name" value="GNAT_dom"/>
</dbReference>
<organism evidence="2">
    <name type="scientific">bioreactor metagenome</name>
    <dbReference type="NCBI Taxonomy" id="1076179"/>
    <lineage>
        <taxon>unclassified sequences</taxon>
        <taxon>metagenomes</taxon>
        <taxon>ecological metagenomes</taxon>
    </lineage>
</organism>
<protein>
    <recommendedName>
        <fullName evidence="1">N-acetyltransferase domain-containing protein</fullName>
    </recommendedName>
</protein>
<proteinExistence type="predicted"/>
<dbReference type="EMBL" id="VSSQ01011397">
    <property type="protein sequence ID" value="MPM46746.1"/>
    <property type="molecule type" value="Genomic_DNA"/>
</dbReference>
<feature type="domain" description="N-acetyltransferase" evidence="1">
    <location>
        <begin position="11"/>
        <end position="51"/>
    </location>
</feature>
<dbReference type="InterPro" id="IPR016181">
    <property type="entry name" value="Acyl_CoA_acyltransferase"/>
</dbReference>
<dbReference type="Pfam" id="PF00583">
    <property type="entry name" value="Acetyltransf_1"/>
    <property type="match status" value="1"/>
</dbReference>
<dbReference type="AlphaFoldDB" id="A0A645A1F7"/>
<evidence type="ECO:0000313" key="2">
    <source>
        <dbReference type="EMBL" id="MPM46746.1"/>
    </source>
</evidence>
<name>A0A645A1F7_9ZZZZ</name>
<sequence>MLDVGTNIPDEGSVGCTITVPEYRNKGIASTMVRIATKQLKKNNLKKAFLEYTYTYILNIYGRSGYKVCMEYFMAKKLLSQS</sequence>
<comment type="caution">
    <text evidence="2">The sequence shown here is derived from an EMBL/GenBank/DDBJ whole genome shotgun (WGS) entry which is preliminary data.</text>
</comment>
<dbReference type="GO" id="GO:0016747">
    <property type="term" value="F:acyltransferase activity, transferring groups other than amino-acyl groups"/>
    <property type="evidence" value="ECO:0007669"/>
    <property type="project" value="InterPro"/>
</dbReference>
<accession>A0A645A1F7</accession>
<dbReference type="Gene3D" id="3.40.630.30">
    <property type="match status" value="1"/>
</dbReference>
<dbReference type="SUPFAM" id="SSF55729">
    <property type="entry name" value="Acyl-CoA N-acyltransferases (Nat)"/>
    <property type="match status" value="1"/>
</dbReference>
<evidence type="ECO:0000259" key="1">
    <source>
        <dbReference type="Pfam" id="PF00583"/>
    </source>
</evidence>